<accession>A0ABV7G538</accession>
<protein>
    <submittedName>
        <fullName evidence="3">Uncharacterized protein</fullName>
    </submittedName>
</protein>
<keyword evidence="1" id="KW-0812">Transmembrane</keyword>
<comment type="caution">
    <text evidence="3">The sequence shown here is derived from an EMBL/GenBank/DDBJ whole genome shotgun (WGS) entry which is preliminary data.</text>
</comment>
<evidence type="ECO:0000256" key="2">
    <source>
        <dbReference type="SAM" id="SignalP"/>
    </source>
</evidence>
<evidence type="ECO:0000256" key="1">
    <source>
        <dbReference type="SAM" id="Phobius"/>
    </source>
</evidence>
<feature type="chain" id="PRO_5045337124" evidence="2">
    <location>
        <begin position="20"/>
        <end position="245"/>
    </location>
</feature>
<keyword evidence="2" id="KW-0732">Signal</keyword>
<feature type="transmembrane region" description="Helical" evidence="1">
    <location>
        <begin position="135"/>
        <end position="157"/>
    </location>
</feature>
<dbReference type="RefSeq" id="WP_248936427.1">
    <property type="nucleotide sequence ID" value="NZ_JAKILF010000005.1"/>
</dbReference>
<feature type="signal peptide" evidence="2">
    <location>
        <begin position="1"/>
        <end position="19"/>
    </location>
</feature>
<sequence length="245" mass="27446">MRYFIPLLLVLVASFTTQASEQTMDSYAGFTSWEIDGQELVLHGGCMVPKNKLRLEPECGSAWVFAKGHNGDVVINGELVGEYSILNKVENLDSFTVEYNGVKFDITDFQNTLTQTMRDSQAHAKSEIRSRMVKMGFAACIVILILVYALRFLVFAMTDAVKSIKKKYKEKAEKIKAEREAKRVARIAEDEAIRQTVANKTLTANGKELEILRTQIIAALDKNDTETARNLISVLAKLETAEQKS</sequence>
<dbReference type="Proteomes" id="UP001595621">
    <property type="component" value="Unassembled WGS sequence"/>
</dbReference>
<evidence type="ECO:0000313" key="4">
    <source>
        <dbReference type="Proteomes" id="UP001595621"/>
    </source>
</evidence>
<reference evidence="4" key="1">
    <citation type="journal article" date="2019" name="Int. J. Syst. Evol. Microbiol.">
        <title>The Global Catalogue of Microorganisms (GCM) 10K type strain sequencing project: providing services to taxonomists for standard genome sequencing and annotation.</title>
        <authorList>
            <consortium name="The Broad Institute Genomics Platform"/>
            <consortium name="The Broad Institute Genome Sequencing Center for Infectious Disease"/>
            <person name="Wu L."/>
            <person name="Ma J."/>
        </authorList>
    </citation>
    <scope>NUCLEOTIDE SEQUENCE [LARGE SCALE GENOMIC DNA]</scope>
    <source>
        <strain evidence="4">KCTC 52277</strain>
    </source>
</reference>
<organism evidence="3 4">
    <name type="scientific">Shewanella submarina</name>
    <dbReference type="NCBI Taxonomy" id="2016376"/>
    <lineage>
        <taxon>Bacteria</taxon>
        <taxon>Pseudomonadati</taxon>
        <taxon>Pseudomonadota</taxon>
        <taxon>Gammaproteobacteria</taxon>
        <taxon>Alteromonadales</taxon>
        <taxon>Shewanellaceae</taxon>
        <taxon>Shewanella</taxon>
    </lineage>
</organism>
<keyword evidence="1" id="KW-1133">Transmembrane helix</keyword>
<proteinExistence type="predicted"/>
<keyword evidence="4" id="KW-1185">Reference proteome</keyword>
<gene>
    <name evidence="3" type="ORF">ACFOE0_00260</name>
</gene>
<dbReference type="EMBL" id="JBHRTD010000001">
    <property type="protein sequence ID" value="MFC3136623.1"/>
    <property type="molecule type" value="Genomic_DNA"/>
</dbReference>
<keyword evidence="1" id="KW-0472">Membrane</keyword>
<evidence type="ECO:0000313" key="3">
    <source>
        <dbReference type="EMBL" id="MFC3136623.1"/>
    </source>
</evidence>
<name>A0ABV7G538_9GAMM</name>